<proteinExistence type="predicted"/>
<name>A0A258FI87_9CAUL</name>
<evidence type="ECO:0000256" key="1">
    <source>
        <dbReference type="SAM" id="MobiDB-lite"/>
    </source>
</evidence>
<dbReference type="Pfam" id="PF23639">
    <property type="entry name" value="DUF7146"/>
    <property type="match status" value="1"/>
</dbReference>
<gene>
    <name evidence="4" type="ORF">B7Z01_11430</name>
</gene>
<evidence type="ECO:0000259" key="2">
    <source>
        <dbReference type="Pfam" id="PF13362"/>
    </source>
</evidence>
<dbReference type="Pfam" id="PF13362">
    <property type="entry name" value="Toprim_3"/>
    <property type="match status" value="1"/>
</dbReference>
<feature type="region of interest" description="Disordered" evidence="1">
    <location>
        <begin position="100"/>
        <end position="120"/>
    </location>
</feature>
<accession>A0A258FI87</accession>
<protein>
    <submittedName>
        <fullName evidence="4">DNA primase</fullName>
    </submittedName>
</protein>
<evidence type="ECO:0000259" key="3">
    <source>
        <dbReference type="Pfam" id="PF23639"/>
    </source>
</evidence>
<dbReference type="AlphaFoldDB" id="A0A258FI87"/>
<dbReference type="InterPro" id="IPR006171">
    <property type="entry name" value="TOPRIM_dom"/>
</dbReference>
<evidence type="ECO:0000313" key="4">
    <source>
        <dbReference type="EMBL" id="OYX32221.1"/>
    </source>
</evidence>
<feature type="compositionally biased region" description="Basic and acidic residues" evidence="1">
    <location>
        <begin position="105"/>
        <end position="114"/>
    </location>
</feature>
<organism evidence="4 5">
    <name type="scientific">Brevundimonas subvibrioides</name>
    <dbReference type="NCBI Taxonomy" id="74313"/>
    <lineage>
        <taxon>Bacteria</taxon>
        <taxon>Pseudomonadati</taxon>
        <taxon>Pseudomonadota</taxon>
        <taxon>Alphaproteobacteria</taxon>
        <taxon>Caulobacterales</taxon>
        <taxon>Caulobacteraceae</taxon>
        <taxon>Brevundimonas</taxon>
    </lineage>
</organism>
<dbReference type="EMBL" id="NCEB01000024">
    <property type="protein sequence ID" value="OYX32221.1"/>
    <property type="molecule type" value="Genomic_DNA"/>
</dbReference>
<comment type="caution">
    <text evidence="4">The sequence shown here is derived from an EMBL/GenBank/DDBJ whole genome shotgun (WGS) entry which is preliminary data.</text>
</comment>
<feature type="domain" description="DUF7146" evidence="3">
    <location>
        <begin position="120"/>
        <end position="229"/>
    </location>
</feature>
<dbReference type="InterPro" id="IPR055570">
    <property type="entry name" value="DUF7146"/>
</dbReference>
<reference evidence="4 5" key="1">
    <citation type="submission" date="2017-03" db="EMBL/GenBank/DDBJ databases">
        <title>Lifting the veil on microbial sulfur biogeochemistry in mining wastewaters.</title>
        <authorList>
            <person name="Kantor R.S."/>
            <person name="Colenbrander Nelson T."/>
            <person name="Marshall S."/>
            <person name="Bennett D."/>
            <person name="Apte S."/>
            <person name="Camacho D."/>
            <person name="Thomas B.C."/>
            <person name="Warren L.A."/>
            <person name="Banfield J.F."/>
        </authorList>
    </citation>
    <scope>NUCLEOTIDE SEQUENCE [LARGE SCALE GENOMIC DNA]</scope>
    <source>
        <strain evidence="4">32-69-9</strain>
    </source>
</reference>
<dbReference type="Gene3D" id="3.40.1360.10">
    <property type="match status" value="1"/>
</dbReference>
<dbReference type="Proteomes" id="UP000215595">
    <property type="component" value="Unassembled WGS sequence"/>
</dbReference>
<sequence length="354" mass="38756">MPEPASDLARRLADQAEAVCRHYLSKGRREGRYWLVGDTGNTPGRSLYVRLHGVDASKGAAGKWTDAATGDHGDLLDLIAANKCLTTLRETLDEARLFLSLPKPEPSEPNRREPSALTGSPEAARRLLKIAKPITGTVAQTYLRQRGITDLRNCDALRFHPRCWYRGDDDDACDRARDAWPALIAAVTDLDCAVTGAHRTWLDLSGQDKAPVSTPRRAMGHLLGHGVRFGRACDVMVAGEGIETMLSLRQVLIDMPMVAALSASHLAALILPTTLRRLYVARDDDPAGDRAMRSLTERATIVGIEVLSLEPSMGDFNDDLRQLGRQAVTNRLRVQLAPDDVARFWHPASNGGLC</sequence>
<evidence type="ECO:0000313" key="5">
    <source>
        <dbReference type="Proteomes" id="UP000215595"/>
    </source>
</evidence>
<feature type="domain" description="Toprim" evidence="2">
    <location>
        <begin position="236"/>
        <end position="325"/>
    </location>
</feature>